<protein>
    <submittedName>
        <fullName evidence="1">Uncharacterized protein</fullName>
    </submittedName>
</protein>
<comment type="caution">
    <text evidence="1">The sequence shown here is derived from an EMBL/GenBank/DDBJ whole genome shotgun (WGS) entry which is preliminary data.</text>
</comment>
<organism evidence="1 2">
    <name type="scientific">Leptospira noguchii serovar Panama str. CZ214</name>
    <dbReference type="NCBI Taxonomy" id="1001595"/>
    <lineage>
        <taxon>Bacteria</taxon>
        <taxon>Pseudomonadati</taxon>
        <taxon>Spirochaetota</taxon>
        <taxon>Spirochaetia</taxon>
        <taxon>Leptospirales</taxon>
        <taxon>Leptospiraceae</taxon>
        <taxon>Leptospira</taxon>
    </lineage>
</organism>
<dbReference type="EMBL" id="AKWY02000021">
    <property type="protein sequence ID" value="EQA71349.1"/>
    <property type="molecule type" value="Genomic_DNA"/>
</dbReference>
<dbReference type="AlphaFoldDB" id="T0FMF2"/>
<evidence type="ECO:0000313" key="2">
    <source>
        <dbReference type="Proteomes" id="UP000015442"/>
    </source>
</evidence>
<accession>T0FMF2</accession>
<gene>
    <name evidence="1" type="ORF">LEP1GSC059_2621</name>
</gene>
<name>T0FMF2_9LEPT</name>
<evidence type="ECO:0000313" key="1">
    <source>
        <dbReference type="EMBL" id="EQA71349.1"/>
    </source>
</evidence>
<proteinExistence type="predicted"/>
<sequence>MFPNLQYLNFYFVKIGIERRFGLKKLLGEIEKDEIYKNFVCRNLGI</sequence>
<reference evidence="1 2" key="1">
    <citation type="submission" date="2013-05" db="EMBL/GenBank/DDBJ databases">
        <authorList>
            <person name="Harkins D.M."/>
            <person name="Durkin A.S."/>
            <person name="Brinkac L.M."/>
            <person name="Haft D.H."/>
            <person name="Selengut J.D."/>
            <person name="Sanka R."/>
            <person name="DePew J."/>
            <person name="Purushe J."/>
            <person name="Hartskeerl R.A."/>
            <person name="Ahmed A."/>
            <person name="van der Linden H."/>
            <person name="Goris M.G.A."/>
            <person name="Vinetz J.M."/>
            <person name="Sutton G.G."/>
            <person name="Nierman W.C."/>
            <person name="Fouts D.E."/>
        </authorList>
    </citation>
    <scope>NUCLEOTIDE SEQUENCE [LARGE SCALE GENOMIC DNA]</scope>
    <source>
        <strain evidence="1 2">CZ214</strain>
    </source>
</reference>
<dbReference type="Proteomes" id="UP000015442">
    <property type="component" value="Unassembled WGS sequence"/>
</dbReference>